<evidence type="ECO:0000313" key="1">
    <source>
        <dbReference type="EMBL" id="PWS38067.1"/>
    </source>
</evidence>
<dbReference type="Proteomes" id="UP000245765">
    <property type="component" value="Unassembled WGS sequence"/>
</dbReference>
<dbReference type="SUPFAM" id="SSF54285">
    <property type="entry name" value="MoaD/ThiS"/>
    <property type="match status" value="1"/>
</dbReference>
<keyword evidence="2" id="KW-1185">Reference proteome</keyword>
<dbReference type="CDD" id="cd17040">
    <property type="entry name" value="Ubl_MoaD_like"/>
    <property type="match status" value="1"/>
</dbReference>
<dbReference type="PANTHER" id="PTHR38031">
    <property type="entry name" value="SULFUR CARRIER PROTEIN SLR0821-RELATED"/>
    <property type="match status" value="1"/>
</dbReference>
<dbReference type="InterPro" id="IPR016155">
    <property type="entry name" value="Mopterin_synth/thiamin_S_b"/>
</dbReference>
<evidence type="ECO:0000313" key="2">
    <source>
        <dbReference type="Proteomes" id="UP000245765"/>
    </source>
</evidence>
<dbReference type="InterPro" id="IPR052045">
    <property type="entry name" value="Sulfur_Carrier/Prot_Modifier"/>
</dbReference>
<dbReference type="Pfam" id="PF02597">
    <property type="entry name" value="ThiS"/>
    <property type="match status" value="1"/>
</dbReference>
<dbReference type="OrthoDB" id="9156098at2"/>
<dbReference type="Gene3D" id="3.10.20.30">
    <property type="match status" value="1"/>
</dbReference>
<dbReference type="AlphaFoldDB" id="A0A317FJ11"/>
<name>A0A317FJ11_9PROT</name>
<reference evidence="2" key="1">
    <citation type="submission" date="2018-05" db="EMBL/GenBank/DDBJ databases">
        <authorList>
            <person name="Du Z."/>
            <person name="Wang X."/>
        </authorList>
    </citation>
    <scope>NUCLEOTIDE SEQUENCE [LARGE SCALE GENOMIC DNA]</scope>
    <source>
        <strain evidence="2">CQN31</strain>
    </source>
</reference>
<dbReference type="InterPro" id="IPR012675">
    <property type="entry name" value="Beta-grasp_dom_sf"/>
</dbReference>
<accession>A0A317FJ11</accession>
<proteinExistence type="predicted"/>
<organism evidence="1 2">
    <name type="scientific">Falsiroseomonas bella</name>
    <dbReference type="NCBI Taxonomy" id="2184016"/>
    <lineage>
        <taxon>Bacteria</taxon>
        <taxon>Pseudomonadati</taxon>
        <taxon>Pseudomonadota</taxon>
        <taxon>Alphaproteobacteria</taxon>
        <taxon>Acetobacterales</taxon>
        <taxon>Roseomonadaceae</taxon>
        <taxon>Falsiroseomonas</taxon>
    </lineage>
</organism>
<comment type="caution">
    <text evidence="1">The sequence shown here is derived from an EMBL/GenBank/DDBJ whole genome shotgun (WGS) entry which is preliminary data.</text>
</comment>
<gene>
    <name evidence="1" type="ORF">DFH01_01810</name>
</gene>
<dbReference type="RefSeq" id="WP_109868689.1">
    <property type="nucleotide sequence ID" value="NZ_QGNA01000001.1"/>
</dbReference>
<protein>
    <submittedName>
        <fullName evidence="1">Thiamine biosynthesis protein ThiS</fullName>
    </submittedName>
</protein>
<dbReference type="PANTHER" id="PTHR38031:SF1">
    <property type="entry name" value="SULFUR CARRIER PROTEIN CYSO"/>
    <property type="match status" value="1"/>
</dbReference>
<dbReference type="EMBL" id="QGNA01000001">
    <property type="protein sequence ID" value="PWS38067.1"/>
    <property type="molecule type" value="Genomic_DNA"/>
</dbReference>
<sequence>MPRIAFTPNLRRHLDCPAQDAAGATLREALDAVFAGNPRLRAYLLDEHGRLRKHVTIFVNDRPAADRETLGDALAPEDEVFVFQALSGG</sequence>
<dbReference type="InterPro" id="IPR003749">
    <property type="entry name" value="ThiS/MoaD-like"/>
</dbReference>